<accession>A0ABY8W679</accession>
<dbReference type="Proteomes" id="UP001236585">
    <property type="component" value="Chromosome"/>
</dbReference>
<feature type="compositionally biased region" description="Basic and acidic residues" evidence="1">
    <location>
        <begin position="69"/>
        <end position="99"/>
    </location>
</feature>
<keyword evidence="3" id="KW-1185">Reference proteome</keyword>
<evidence type="ECO:0000313" key="2">
    <source>
        <dbReference type="EMBL" id="WIM89289.1"/>
    </source>
</evidence>
<dbReference type="RefSeq" id="WP_285190013.1">
    <property type="nucleotide sequence ID" value="NZ_CP126981.1"/>
</dbReference>
<evidence type="ECO:0000256" key="1">
    <source>
        <dbReference type="SAM" id="MobiDB-lite"/>
    </source>
</evidence>
<dbReference type="EMBL" id="CP126981">
    <property type="protein sequence ID" value="WIM89289.1"/>
    <property type="molecule type" value="Genomic_DNA"/>
</dbReference>
<proteinExistence type="predicted"/>
<evidence type="ECO:0008006" key="4">
    <source>
        <dbReference type="Google" id="ProtNLM"/>
    </source>
</evidence>
<organism evidence="2 3">
    <name type="scientific">Candidatus Mycobacterium wuenschmannii</name>
    <dbReference type="NCBI Taxonomy" id="3027808"/>
    <lineage>
        <taxon>Bacteria</taxon>
        <taxon>Bacillati</taxon>
        <taxon>Actinomycetota</taxon>
        <taxon>Actinomycetes</taxon>
        <taxon>Mycobacteriales</taxon>
        <taxon>Mycobacteriaceae</taxon>
        <taxon>Mycobacterium</taxon>
    </lineage>
</organism>
<gene>
    <name evidence="2" type="ORF">PT015_07545</name>
</gene>
<feature type="region of interest" description="Disordered" evidence="1">
    <location>
        <begin position="1"/>
        <end position="99"/>
    </location>
</feature>
<sequence>MSDEDDDKAQQSTDEEQHTPSADDLSDEGKEKVEQMTQAYDDERPTAVLPGTDNTITGVAVNEWLDDDGNPKFGKDKQQEDGAGKPDEDAGEEQAKDAS</sequence>
<reference evidence="2 3" key="1">
    <citation type="journal article" date="2023" name="Microbiol. Resour. Announc.">
        <title>Complete Genome Sequence of Mycobacterium wuenschmanii, a novel Nontuberculous Mycobacterium Isolated from a captive population of Amazon Milk Frogs.</title>
        <authorList>
            <person name="Hicks J."/>
            <person name="Zeineldin M."/>
            <person name="Ward H."/>
            <person name="Wuenschmann A."/>
            <person name="Camp P."/>
            <person name="Farrell D."/>
            <person name="Lehman K."/>
            <person name="Thacker T."/>
            <person name="Cuthbert E."/>
        </authorList>
    </citation>
    <scope>NUCLEOTIDE SEQUENCE [LARGE SCALE GENOMIC DNA]</scope>
    <source>
        <strain evidence="2 3">Wuenschmanii</strain>
    </source>
</reference>
<protein>
    <recommendedName>
        <fullName evidence="4">PAS domain S-box/diguanylate cyclase (GGDEF) domain-containing protein</fullName>
    </recommendedName>
</protein>
<name>A0ABY8W679_9MYCO</name>
<evidence type="ECO:0000313" key="3">
    <source>
        <dbReference type="Proteomes" id="UP001236585"/>
    </source>
</evidence>